<keyword evidence="5" id="KW-0812">Transmembrane</keyword>
<dbReference type="SUPFAM" id="SSF81296">
    <property type="entry name" value="E set domains"/>
    <property type="match status" value="1"/>
</dbReference>
<dbReference type="Proteomes" id="UP001597229">
    <property type="component" value="Unassembled WGS sequence"/>
</dbReference>
<feature type="signal peptide" evidence="6">
    <location>
        <begin position="1"/>
        <end position="29"/>
    </location>
</feature>
<dbReference type="RefSeq" id="WP_367921470.1">
    <property type="nucleotide sequence ID" value="NZ_BAABAC010000043.1"/>
</dbReference>
<feature type="chain" id="PRO_5045221886" evidence="6">
    <location>
        <begin position="30"/>
        <end position="169"/>
    </location>
</feature>
<name>A0ABW3VWR5_9ACTN</name>
<gene>
    <name evidence="8" type="ORF">ACFQ3F_02365</name>
</gene>
<evidence type="ECO:0000256" key="3">
    <source>
        <dbReference type="ARBA" id="ARBA00022729"/>
    </source>
</evidence>
<reference evidence="9" key="1">
    <citation type="journal article" date="2019" name="Int. J. Syst. Evol. Microbiol.">
        <title>The Global Catalogue of Microorganisms (GCM) 10K type strain sequencing project: providing services to taxonomists for standard genome sequencing and annotation.</title>
        <authorList>
            <consortium name="The Broad Institute Genomics Platform"/>
            <consortium name="The Broad Institute Genome Sequencing Center for Infectious Disease"/>
            <person name="Wu L."/>
            <person name="Ma J."/>
        </authorList>
    </citation>
    <scope>NUCLEOTIDE SEQUENCE [LARGE SCALE GENOMIC DNA]</scope>
    <source>
        <strain evidence="9">CCUG 52478</strain>
    </source>
</reference>
<evidence type="ECO:0000256" key="5">
    <source>
        <dbReference type="SAM" id="Phobius"/>
    </source>
</evidence>
<dbReference type="PANTHER" id="PTHR34820:SF4">
    <property type="entry name" value="INNER MEMBRANE PROTEIN YEBZ"/>
    <property type="match status" value="1"/>
</dbReference>
<evidence type="ECO:0000256" key="6">
    <source>
        <dbReference type="SAM" id="SignalP"/>
    </source>
</evidence>
<dbReference type="InterPro" id="IPR014755">
    <property type="entry name" value="Cu-Rt/internalin_Ig-like"/>
</dbReference>
<evidence type="ECO:0000313" key="8">
    <source>
        <dbReference type="EMBL" id="MFD1246623.1"/>
    </source>
</evidence>
<comment type="caution">
    <text evidence="8">The sequence shown here is derived from an EMBL/GenBank/DDBJ whole genome shotgun (WGS) entry which is preliminary data.</text>
</comment>
<comment type="subcellular location">
    <subcellularLocation>
        <location evidence="1">Cell envelope</location>
    </subcellularLocation>
</comment>
<dbReference type="Gene3D" id="2.60.40.1220">
    <property type="match status" value="1"/>
</dbReference>
<keyword evidence="2" id="KW-0479">Metal-binding</keyword>
<keyword evidence="9" id="KW-1185">Reference proteome</keyword>
<sequence>MKKHLLVLPALASALAAVLLSGWSLPASAHAGLVTSDPAEGQRLDRLPASVSLEFSEPIGTPAYVVVTAADGTRVDRGEVKVDGPSVSVAVARKGAGKGAAKGGYEIAYRVVSEDGHAVAGTIGFAVGTEAAPVVEAESSARLPVVAGVAVGLFVVVGGLLLWTRRRTR</sequence>
<protein>
    <submittedName>
        <fullName evidence="8">Copper resistance protein CopC</fullName>
    </submittedName>
</protein>
<keyword evidence="5" id="KW-0472">Membrane</keyword>
<feature type="transmembrane region" description="Helical" evidence="5">
    <location>
        <begin position="143"/>
        <end position="163"/>
    </location>
</feature>
<dbReference type="Pfam" id="PF04234">
    <property type="entry name" value="CopC"/>
    <property type="match status" value="1"/>
</dbReference>
<keyword evidence="3 6" id="KW-0732">Signal</keyword>
<accession>A0ABW3VWR5</accession>
<dbReference type="InterPro" id="IPR007348">
    <property type="entry name" value="CopC_dom"/>
</dbReference>
<keyword evidence="5" id="KW-1133">Transmembrane helix</keyword>
<dbReference type="EMBL" id="JBHTLX010000004">
    <property type="protein sequence ID" value="MFD1246623.1"/>
    <property type="molecule type" value="Genomic_DNA"/>
</dbReference>
<evidence type="ECO:0000256" key="2">
    <source>
        <dbReference type="ARBA" id="ARBA00022723"/>
    </source>
</evidence>
<keyword evidence="4" id="KW-0186">Copper</keyword>
<organism evidence="8 9">
    <name type="scientific">Nocardioides ginsengisoli</name>
    <dbReference type="NCBI Taxonomy" id="363868"/>
    <lineage>
        <taxon>Bacteria</taxon>
        <taxon>Bacillati</taxon>
        <taxon>Actinomycetota</taxon>
        <taxon>Actinomycetes</taxon>
        <taxon>Propionibacteriales</taxon>
        <taxon>Nocardioidaceae</taxon>
        <taxon>Nocardioides</taxon>
    </lineage>
</organism>
<evidence type="ECO:0000259" key="7">
    <source>
        <dbReference type="Pfam" id="PF04234"/>
    </source>
</evidence>
<evidence type="ECO:0000313" key="9">
    <source>
        <dbReference type="Proteomes" id="UP001597229"/>
    </source>
</evidence>
<evidence type="ECO:0000256" key="1">
    <source>
        <dbReference type="ARBA" id="ARBA00004196"/>
    </source>
</evidence>
<proteinExistence type="predicted"/>
<dbReference type="InterPro" id="IPR014756">
    <property type="entry name" value="Ig_E-set"/>
</dbReference>
<dbReference type="PANTHER" id="PTHR34820">
    <property type="entry name" value="INNER MEMBRANE PROTEIN YEBZ"/>
    <property type="match status" value="1"/>
</dbReference>
<feature type="domain" description="CopC" evidence="7">
    <location>
        <begin position="30"/>
        <end position="127"/>
    </location>
</feature>
<dbReference type="InterPro" id="IPR032694">
    <property type="entry name" value="CopC/D"/>
</dbReference>
<evidence type="ECO:0000256" key="4">
    <source>
        <dbReference type="ARBA" id="ARBA00023008"/>
    </source>
</evidence>